<dbReference type="EMBL" id="BMWC01000001">
    <property type="protein sequence ID" value="GGW82876.1"/>
    <property type="molecule type" value="Genomic_DNA"/>
</dbReference>
<keyword evidence="2" id="KW-1185">Reference proteome</keyword>
<name>A0ABQ2WW02_9ACTN</name>
<accession>A0ABQ2WW02</accession>
<sequence length="66" mass="7567">MATGAYDGPVPEPGARGQRVLDLLDKAIDSQSLLVRKNIVRARQRNPEVRESHWRCRWARLSRLLS</sequence>
<organism evidence="1 2">
    <name type="scientific">Streptomyces lomondensis</name>
    <dbReference type="NCBI Taxonomy" id="68229"/>
    <lineage>
        <taxon>Bacteria</taxon>
        <taxon>Bacillati</taxon>
        <taxon>Actinomycetota</taxon>
        <taxon>Actinomycetes</taxon>
        <taxon>Kitasatosporales</taxon>
        <taxon>Streptomycetaceae</taxon>
        <taxon>Streptomyces</taxon>
    </lineage>
</organism>
<evidence type="ECO:0000313" key="1">
    <source>
        <dbReference type="EMBL" id="GGW82876.1"/>
    </source>
</evidence>
<comment type="caution">
    <text evidence="1">The sequence shown here is derived from an EMBL/GenBank/DDBJ whole genome shotgun (WGS) entry which is preliminary data.</text>
</comment>
<gene>
    <name evidence="1" type="ORF">GCM10010383_09070</name>
</gene>
<proteinExistence type="predicted"/>
<evidence type="ECO:0000313" key="2">
    <source>
        <dbReference type="Proteomes" id="UP000617743"/>
    </source>
</evidence>
<protein>
    <submittedName>
        <fullName evidence="1">Uncharacterized protein</fullName>
    </submittedName>
</protein>
<dbReference type="Proteomes" id="UP000617743">
    <property type="component" value="Unassembled WGS sequence"/>
</dbReference>
<reference evidence="2" key="1">
    <citation type="journal article" date="2019" name="Int. J. Syst. Evol. Microbiol.">
        <title>The Global Catalogue of Microorganisms (GCM) 10K type strain sequencing project: providing services to taxonomists for standard genome sequencing and annotation.</title>
        <authorList>
            <consortium name="The Broad Institute Genomics Platform"/>
            <consortium name="The Broad Institute Genome Sequencing Center for Infectious Disease"/>
            <person name="Wu L."/>
            <person name="Ma J."/>
        </authorList>
    </citation>
    <scope>NUCLEOTIDE SEQUENCE [LARGE SCALE GENOMIC DNA]</scope>
    <source>
        <strain evidence="2">JCM 4866</strain>
    </source>
</reference>